<evidence type="ECO:0000313" key="13">
    <source>
        <dbReference type="EMBL" id="KAG7664087.1"/>
    </source>
</evidence>
<sequence>MFQHNYWFNIAYILISLLGVHTLQLDINSRDSICAAAKEVQEGMWNYYNGFHYGGTIGTFMPPNYWWNAGEAWGGLVDYYTYCDNQNETLRQWIFDGMYSQRGEENNYVPSNQSMVEGNDDQGVFGMALMEAVEQNFQDPEDLSWIELTQALFNSMRVRWDPCTCGGGLRWQIFEWNVGYDYKSTIANGCLFHLAARLARYSDNKADYLEVAEKVWNWMVNVGYITVEDDGTTIQIYDGAHVEENCTDFTTLKWSSNYGTFLSGCAYLYNLTGDEVWKSRTLEILEASKYFFNGSIMQETTCATRGVCNYDQRSFRSIFARFLGLTMKLVPETSDTILPLLEASALGAAQSCSGGTDGITCGENWAYGGWDGVYGLGEQSSALDVLNSLLVRAPLTVNTGGSTRVNYSEEAGTENNPAIKPPEGYVLTETTCNTYSSSSTVEESSSSETSSPTTSKSSSSSSVTSTTSAKKSSSSNVSASTARFVNSTLTTSDPMSTTSEERNQGTETSQRGKSCAHRWNSNMYKLLVIAMAQI</sequence>
<dbReference type="GO" id="GO:0012505">
    <property type="term" value="C:endomembrane system"/>
    <property type="evidence" value="ECO:0007669"/>
    <property type="project" value="UniProtKB-SubCell"/>
</dbReference>
<dbReference type="EMBL" id="JAGSYN010000108">
    <property type="protein sequence ID" value="KAG7664087.1"/>
    <property type="molecule type" value="Genomic_DNA"/>
</dbReference>
<dbReference type="GO" id="GO:0071555">
    <property type="term" value="P:cell wall organization"/>
    <property type="evidence" value="ECO:0007669"/>
    <property type="project" value="UniProtKB-KW"/>
</dbReference>
<keyword evidence="14" id="KW-1185">Reference proteome</keyword>
<keyword evidence="10" id="KW-0961">Cell wall biogenesis/degradation</keyword>
<evidence type="ECO:0000256" key="9">
    <source>
        <dbReference type="ARBA" id="ARBA00023295"/>
    </source>
</evidence>
<dbReference type="GO" id="GO:0007117">
    <property type="term" value="P:budding cell bud growth"/>
    <property type="evidence" value="ECO:0007669"/>
    <property type="project" value="TreeGrafter"/>
</dbReference>
<keyword evidence="6" id="KW-0378">Hydrolase</keyword>
<feature type="chain" id="PRO_5035307778" description="mannan endo-1,6-alpha-mannosidase" evidence="12">
    <location>
        <begin position="23"/>
        <end position="534"/>
    </location>
</feature>
<accession>A0A8J5QRQ8</accession>
<dbReference type="FunFam" id="1.50.10.20:FF:000006">
    <property type="entry name" value="Mannan endo-1,6-alpha-mannosidase"/>
    <property type="match status" value="1"/>
</dbReference>
<comment type="catalytic activity">
    <reaction evidence="1">
        <text>Random hydrolysis of (1-&gt;6)-alpha-D-mannosidic linkages in unbranched (1-&gt;6)-mannans.</text>
        <dbReference type="EC" id="3.2.1.101"/>
    </reaction>
</comment>
<dbReference type="GeneID" id="73469212"/>
<dbReference type="InterPro" id="IPR014480">
    <property type="entry name" value="Mannan-1_6-alpha_mannosidase"/>
</dbReference>
<evidence type="ECO:0000256" key="3">
    <source>
        <dbReference type="ARBA" id="ARBA00009699"/>
    </source>
</evidence>
<feature type="compositionally biased region" description="Polar residues" evidence="11">
    <location>
        <begin position="483"/>
        <end position="498"/>
    </location>
</feature>
<evidence type="ECO:0000256" key="4">
    <source>
        <dbReference type="ARBA" id="ARBA00012350"/>
    </source>
</evidence>
<evidence type="ECO:0000256" key="6">
    <source>
        <dbReference type="ARBA" id="ARBA00022801"/>
    </source>
</evidence>
<proteinExistence type="inferred from homology"/>
<dbReference type="GO" id="GO:0016052">
    <property type="term" value="P:carbohydrate catabolic process"/>
    <property type="evidence" value="ECO:0007669"/>
    <property type="project" value="InterPro"/>
</dbReference>
<dbReference type="EC" id="3.2.1.101" evidence="4"/>
<evidence type="ECO:0000256" key="2">
    <source>
        <dbReference type="ARBA" id="ARBA00004308"/>
    </source>
</evidence>
<dbReference type="PANTHER" id="PTHR12145">
    <property type="entry name" value="MANNAN ENDO-1,6-ALPHA-MANNOSIDASE DCW1"/>
    <property type="match status" value="1"/>
</dbReference>
<comment type="subcellular location">
    <subcellularLocation>
        <location evidence="2">Endomembrane system</location>
    </subcellularLocation>
</comment>
<dbReference type="Pfam" id="PF03663">
    <property type="entry name" value="Glyco_hydro_76"/>
    <property type="match status" value="1"/>
</dbReference>
<evidence type="ECO:0000256" key="11">
    <source>
        <dbReference type="SAM" id="MobiDB-lite"/>
    </source>
</evidence>
<feature type="compositionally biased region" description="Low complexity" evidence="11">
    <location>
        <begin position="436"/>
        <end position="482"/>
    </location>
</feature>
<dbReference type="InterPro" id="IPR005198">
    <property type="entry name" value="Glyco_hydro_76"/>
</dbReference>
<reference evidence="13 14" key="1">
    <citation type="journal article" date="2021" name="DNA Res.">
        <title>Genome analysis of Candida subhashii reveals its hybrid nature and dual mitochondrial genome conformations.</title>
        <authorList>
            <person name="Mixao V."/>
            <person name="Hegedusova E."/>
            <person name="Saus E."/>
            <person name="Pryszcz L.P."/>
            <person name="Cillingova A."/>
            <person name="Nosek J."/>
            <person name="Gabaldon T."/>
        </authorList>
    </citation>
    <scope>NUCLEOTIDE SEQUENCE [LARGE SCALE GENOMIC DNA]</scope>
    <source>
        <strain evidence="13 14">CBS 10753</strain>
    </source>
</reference>
<dbReference type="RefSeq" id="XP_049264319.1">
    <property type="nucleotide sequence ID" value="XM_049406159.1"/>
</dbReference>
<dbReference type="OrthoDB" id="4187847at2759"/>
<feature type="region of interest" description="Disordered" evidence="11">
    <location>
        <begin position="400"/>
        <end position="514"/>
    </location>
</feature>
<evidence type="ECO:0000256" key="12">
    <source>
        <dbReference type="SAM" id="SignalP"/>
    </source>
</evidence>
<gene>
    <name evidence="13" type="ORF">J8A68_002411</name>
</gene>
<feature type="signal peptide" evidence="12">
    <location>
        <begin position="1"/>
        <end position="22"/>
    </location>
</feature>
<evidence type="ECO:0000256" key="8">
    <source>
        <dbReference type="ARBA" id="ARBA00023180"/>
    </source>
</evidence>
<keyword evidence="9" id="KW-0326">Glycosidase</keyword>
<evidence type="ECO:0000256" key="10">
    <source>
        <dbReference type="ARBA" id="ARBA00023316"/>
    </source>
</evidence>
<evidence type="ECO:0000256" key="7">
    <source>
        <dbReference type="ARBA" id="ARBA00023136"/>
    </source>
</evidence>
<dbReference type="GO" id="GO:0009272">
    <property type="term" value="P:fungal-type cell wall biogenesis"/>
    <property type="evidence" value="ECO:0007669"/>
    <property type="project" value="UniProtKB-ARBA"/>
</dbReference>
<keyword evidence="7" id="KW-0472">Membrane</keyword>
<dbReference type="PANTHER" id="PTHR12145:SF36">
    <property type="entry name" value="MANNAN ENDO-1,6-ALPHA-MANNOSIDASE DCW1"/>
    <property type="match status" value="1"/>
</dbReference>
<evidence type="ECO:0000313" key="14">
    <source>
        <dbReference type="Proteomes" id="UP000694255"/>
    </source>
</evidence>
<organism evidence="13 14">
    <name type="scientific">[Candida] subhashii</name>
    <dbReference type="NCBI Taxonomy" id="561895"/>
    <lineage>
        <taxon>Eukaryota</taxon>
        <taxon>Fungi</taxon>
        <taxon>Dikarya</taxon>
        <taxon>Ascomycota</taxon>
        <taxon>Saccharomycotina</taxon>
        <taxon>Pichiomycetes</taxon>
        <taxon>Debaryomycetaceae</taxon>
        <taxon>Spathaspora</taxon>
    </lineage>
</organism>
<dbReference type="GO" id="GO:0008496">
    <property type="term" value="F:mannan endo-1,6-alpha-mannosidase activity"/>
    <property type="evidence" value="ECO:0007669"/>
    <property type="project" value="UniProtKB-EC"/>
</dbReference>
<comment type="similarity">
    <text evidence="3">Belongs to the glycosyl hydrolase 76 family.</text>
</comment>
<keyword evidence="8" id="KW-0325">Glycoprotein</keyword>
<protein>
    <recommendedName>
        <fullName evidence="4">mannan endo-1,6-alpha-mannosidase</fullName>
        <ecNumber evidence="4">3.2.1.101</ecNumber>
    </recommendedName>
</protein>
<keyword evidence="5 12" id="KW-0732">Signal</keyword>
<evidence type="ECO:0000256" key="5">
    <source>
        <dbReference type="ARBA" id="ARBA00022729"/>
    </source>
</evidence>
<name>A0A8J5QRQ8_9ASCO</name>
<comment type="caution">
    <text evidence="13">The sequence shown here is derived from an EMBL/GenBank/DDBJ whole genome shotgun (WGS) entry which is preliminary data.</text>
</comment>
<dbReference type="AlphaFoldDB" id="A0A8J5QRQ8"/>
<dbReference type="Proteomes" id="UP000694255">
    <property type="component" value="Unassembled WGS sequence"/>
</dbReference>
<evidence type="ECO:0000256" key="1">
    <source>
        <dbReference type="ARBA" id="ARBA00001452"/>
    </source>
</evidence>